<keyword evidence="2 6" id="KW-0808">Transferase</keyword>
<dbReference type="STRING" id="7234.B4GQ01"/>
<feature type="compositionally biased region" description="Basic and acidic residues" evidence="7">
    <location>
        <begin position="397"/>
        <end position="409"/>
    </location>
</feature>
<comment type="catalytic activity">
    <reaction evidence="6">
        <text>guanosine(34) in tRNA + queuine = queuosine(34) in tRNA + guanine</text>
        <dbReference type="Rhea" id="RHEA:16633"/>
        <dbReference type="Rhea" id="RHEA-COMP:10341"/>
        <dbReference type="Rhea" id="RHEA-COMP:18571"/>
        <dbReference type="ChEBI" id="CHEBI:16235"/>
        <dbReference type="ChEBI" id="CHEBI:17433"/>
        <dbReference type="ChEBI" id="CHEBI:74269"/>
        <dbReference type="ChEBI" id="CHEBI:194431"/>
        <dbReference type="EC" id="2.4.2.64"/>
    </reaction>
</comment>
<keyword evidence="6" id="KW-0963">Cytoplasm</keyword>
<sequence length="429" mass="48221">MSTRTIPPLTYKVVAECSVSKARAGLMTLRHSEVNTPVFMPVGTQGTLKGILPDQLIELNCQILLGNTYHLGLRPGIETLRLAGGLHKFMGWPRAILTDSGGFQMVSLLQLAEINEKGVNFRSPFDNSECMLTPEHSIQIQNAIGADIMMQLDDVVKTTTIGPRVEEAMERTIRWVDRCIEAHARDDDQSLFPIVQGGLDVPLRQRCVSALMERQVRGFAVGGLSGGESKHDFWRMVDVCTDHLPRDKPRYLMGVGFAADLVVCVALGIDMFDCVFPTRTARFGCALVDKGQLNLKQPKYKLDLEPIDKECECSTCKRYTRSYLHHIATNESVSCSLLSIHNVAYQLRLMRGMREAIERDEFPQFVSDFMGRHFGKDPIPTWIRQALKAVNIELPADEEKQDQQTKQEQEQAVEVSQTATSHTQHETYI</sequence>
<keyword evidence="1 6" id="KW-0328">Glycosyltransferase</keyword>
<dbReference type="Pfam" id="PF01702">
    <property type="entry name" value="TGT"/>
    <property type="match status" value="1"/>
</dbReference>
<feature type="binding site" evidence="6">
    <location>
        <position position="196"/>
    </location>
    <ligand>
        <name>substrate</name>
    </ligand>
</feature>
<evidence type="ECO:0000259" key="8">
    <source>
        <dbReference type="Pfam" id="PF01702"/>
    </source>
</evidence>
<dbReference type="InterPro" id="IPR036511">
    <property type="entry name" value="TGT-like_sf"/>
</dbReference>
<feature type="binding site" evidence="6">
    <location>
        <begin position="99"/>
        <end position="103"/>
    </location>
    <ligand>
        <name>substrate</name>
    </ligand>
</feature>
<evidence type="ECO:0000256" key="7">
    <source>
        <dbReference type="SAM" id="MobiDB-lite"/>
    </source>
</evidence>
<dbReference type="eggNOG" id="KOG3908">
    <property type="taxonomic scope" value="Eukaryota"/>
</dbReference>
<dbReference type="OMA" id="IDLFDCV"/>
<dbReference type="SUPFAM" id="SSF51713">
    <property type="entry name" value="tRNA-guanine transglycosylase"/>
    <property type="match status" value="1"/>
</dbReference>
<dbReference type="AlphaFoldDB" id="B4GQ01"/>
<evidence type="ECO:0000313" key="10">
    <source>
        <dbReference type="Proteomes" id="UP000008744"/>
    </source>
</evidence>
<feature type="region of interest" description="RNA binding; important for wobble base 34 recognition" evidence="6">
    <location>
        <begin position="278"/>
        <end position="282"/>
    </location>
</feature>
<evidence type="ECO:0000256" key="1">
    <source>
        <dbReference type="ARBA" id="ARBA00022676"/>
    </source>
</evidence>
<feature type="binding site" evidence="6">
    <location>
        <position position="153"/>
    </location>
    <ligand>
        <name>substrate</name>
    </ligand>
</feature>
<dbReference type="Gene3D" id="3.20.20.105">
    <property type="entry name" value="Queuine tRNA-ribosyltransferase-like"/>
    <property type="match status" value="1"/>
</dbReference>
<dbReference type="EC" id="2.4.2.64" evidence="6"/>
<dbReference type="OrthoDB" id="10249838at2759"/>
<dbReference type="InterPro" id="IPR002616">
    <property type="entry name" value="tRNA_ribo_trans-like"/>
</dbReference>
<comment type="cofactor">
    <cofactor evidence="6">
        <name>Zn(2+)</name>
        <dbReference type="ChEBI" id="CHEBI:29105"/>
    </cofactor>
</comment>
<feature type="binding site" evidence="6">
    <location>
        <position position="341"/>
    </location>
    <ligand>
        <name>Zn(2+)</name>
        <dbReference type="ChEBI" id="CHEBI:29105"/>
    </ligand>
</feature>
<dbReference type="PANTHER" id="PTHR43530:SF1">
    <property type="entry name" value="QUEUINE TRNA-RIBOSYLTRANSFERASE CATALYTIC SUBUNIT 1"/>
    <property type="match status" value="1"/>
</dbReference>
<evidence type="ECO:0000256" key="3">
    <source>
        <dbReference type="ARBA" id="ARBA00022694"/>
    </source>
</evidence>
<dbReference type="KEGG" id="dpe:6595637"/>
<comment type="subunit">
    <text evidence="6">Heterodimer of a catalytic subunit and an accessory subunit.</text>
</comment>
<feature type="active site" description="Proton acceptor" evidence="6">
    <location>
        <position position="99"/>
    </location>
</feature>
<dbReference type="NCBIfam" id="TIGR00430">
    <property type="entry name" value="Q_tRNA_tgt"/>
    <property type="match status" value="1"/>
</dbReference>
<feature type="region of interest" description="RNA binding" evidence="6">
    <location>
        <begin position="254"/>
        <end position="260"/>
    </location>
</feature>
<evidence type="ECO:0000256" key="4">
    <source>
        <dbReference type="ARBA" id="ARBA00022723"/>
    </source>
</evidence>
<feature type="active site" description="Nucleophile" evidence="6">
    <location>
        <position position="273"/>
    </location>
</feature>
<feature type="binding site" evidence="6">
    <location>
        <position position="313"/>
    </location>
    <ligand>
        <name>Zn(2+)</name>
        <dbReference type="ChEBI" id="CHEBI:29105"/>
    </ligand>
</feature>
<keyword evidence="5 6" id="KW-0862">Zinc</keyword>
<feature type="binding site" evidence="6">
    <location>
        <position position="223"/>
    </location>
    <ligand>
        <name>substrate</name>
    </ligand>
</feature>
<keyword evidence="4 6" id="KW-0479">Metal-binding</keyword>
<comment type="subcellular location">
    <subcellularLocation>
        <location evidence="6">Cytoplasm</location>
    </subcellularLocation>
</comment>
<dbReference type="GO" id="GO:0008479">
    <property type="term" value="F:tRNA-guanosine(34) queuine transglycosylase activity"/>
    <property type="evidence" value="ECO:0007669"/>
    <property type="project" value="UniProtKB-UniRule"/>
</dbReference>
<evidence type="ECO:0000313" key="9">
    <source>
        <dbReference type="EMBL" id="EDW39673.1"/>
    </source>
</evidence>
<dbReference type="NCBIfam" id="TIGR00449">
    <property type="entry name" value="tgt_general"/>
    <property type="match status" value="1"/>
</dbReference>
<proteinExistence type="inferred from homology"/>
<feature type="binding site" evidence="6">
    <location>
        <position position="316"/>
    </location>
    <ligand>
        <name>Zn(2+)</name>
        <dbReference type="ChEBI" id="CHEBI:29105"/>
    </ligand>
</feature>
<dbReference type="PANTHER" id="PTHR43530">
    <property type="entry name" value="QUEUINE TRNA-RIBOSYLTRANSFERASE CATALYTIC SUBUNIT 1"/>
    <property type="match status" value="1"/>
</dbReference>
<comment type="function">
    <text evidence="6">Catalytic subunit of the queuine tRNA-ribosyltransferase (TGT) that catalyzes the base-exchange of a guanine (G) residue with queuine (Q) at position 34 (anticodon wobble position) in tRNAs with GU(N) anticodons (tRNA-Asp, -Asn, -His and -Tyr), resulting in the hypermodified nucleoside queuosine (7-(((4,5-cis-dihydroxy-2-cyclopenten-1-yl)amino)methyl)-7-deazaguanosine). Catalysis occurs through a double-displacement mechanism. The nucleophile active site attacks the C1' of nucleotide 34 to detach the guanine base from the RNA, forming a covalent enzyme-RNA intermediate. The proton acceptor active site deprotonates the incoming queuine, allowing a nucleophilic attack on the C1' of the ribose to form the product.</text>
</comment>
<protein>
    <recommendedName>
        <fullName evidence="6">Queuine tRNA-ribosyltransferase catalytic subunit 1</fullName>
        <ecNumber evidence="6">2.4.2.64</ecNumber>
    </recommendedName>
    <alternativeName>
        <fullName evidence="6">Guanine insertion enzyme</fullName>
    </alternativeName>
    <alternativeName>
        <fullName evidence="6">tRNA-guanine transglycosylase</fullName>
    </alternativeName>
</protein>
<evidence type="ECO:0000256" key="6">
    <source>
        <dbReference type="HAMAP-Rule" id="MF_03218"/>
    </source>
</evidence>
<dbReference type="PhylomeDB" id="B4GQ01"/>
<feature type="region of interest" description="Disordered" evidence="7">
    <location>
        <begin position="397"/>
        <end position="429"/>
    </location>
</feature>
<evidence type="ECO:0000256" key="5">
    <source>
        <dbReference type="ARBA" id="ARBA00022833"/>
    </source>
</evidence>
<name>B4GQ01_DROPE</name>
<evidence type="ECO:0000256" key="2">
    <source>
        <dbReference type="ARBA" id="ARBA00022679"/>
    </source>
</evidence>
<gene>
    <name evidence="9" type="primary">Dper\GL15624</name>
    <name evidence="9" type="ORF">Dper_GL15624</name>
</gene>
<accession>B4GQ01</accession>
<comment type="similarity">
    <text evidence="6">Belongs to the queuine tRNA-ribosyltransferase family.</text>
</comment>
<dbReference type="GO" id="GO:0005829">
    <property type="term" value="C:cytosol"/>
    <property type="evidence" value="ECO:0007669"/>
    <property type="project" value="TreeGrafter"/>
</dbReference>
<dbReference type="GO" id="GO:0046872">
    <property type="term" value="F:metal ion binding"/>
    <property type="evidence" value="ECO:0007669"/>
    <property type="project" value="UniProtKB-KW"/>
</dbReference>
<dbReference type="HAMAP" id="MF_00168">
    <property type="entry name" value="Q_tRNA_Tgt"/>
    <property type="match status" value="1"/>
</dbReference>
<reference evidence="9 10" key="1">
    <citation type="journal article" date="2007" name="Nature">
        <title>Evolution of genes and genomes on the Drosophila phylogeny.</title>
        <authorList>
            <consortium name="Drosophila 12 Genomes Consortium"/>
            <person name="Clark A.G."/>
            <person name="Eisen M.B."/>
            <person name="Smith D.R."/>
            <person name="Bergman C.M."/>
            <person name="Oliver B."/>
            <person name="Markow T.A."/>
            <person name="Kaufman T.C."/>
            <person name="Kellis M."/>
            <person name="Gelbart W."/>
            <person name="Iyer V.N."/>
            <person name="Pollard D.A."/>
            <person name="Sackton T.B."/>
            <person name="Larracuente A.M."/>
            <person name="Singh N.D."/>
            <person name="Abad J.P."/>
            <person name="Abt D.N."/>
            <person name="Adryan B."/>
            <person name="Aguade M."/>
            <person name="Akashi H."/>
            <person name="Anderson W.W."/>
            <person name="Aquadro C.F."/>
            <person name="Ardell D.H."/>
            <person name="Arguello R."/>
            <person name="Artieri C.G."/>
            <person name="Barbash D.A."/>
            <person name="Barker D."/>
            <person name="Barsanti P."/>
            <person name="Batterham P."/>
            <person name="Batzoglou S."/>
            <person name="Begun D."/>
            <person name="Bhutkar A."/>
            <person name="Blanco E."/>
            <person name="Bosak S.A."/>
            <person name="Bradley R.K."/>
            <person name="Brand A.D."/>
            <person name="Brent M.R."/>
            <person name="Brooks A.N."/>
            <person name="Brown R.H."/>
            <person name="Butlin R.K."/>
            <person name="Caggese C."/>
            <person name="Calvi B.R."/>
            <person name="Bernardo de Carvalho A."/>
            <person name="Caspi A."/>
            <person name="Castrezana S."/>
            <person name="Celniker S.E."/>
            <person name="Chang J.L."/>
            <person name="Chapple C."/>
            <person name="Chatterji S."/>
            <person name="Chinwalla A."/>
            <person name="Civetta A."/>
            <person name="Clifton S.W."/>
            <person name="Comeron J.M."/>
            <person name="Costello J.C."/>
            <person name="Coyne J.A."/>
            <person name="Daub J."/>
            <person name="David R.G."/>
            <person name="Delcher A.L."/>
            <person name="Delehaunty K."/>
            <person name="Do C.B."/>
            <person name="Ebling H."/>
            <person name="Edwards K."/>
            <person name="Eickbush T."/>
            <person name="Evans J.D."/>
            <person name="Filipski A."/>
            <person name="Findeiss S."/>
            <person name="Freyhult E."/>
            <person name="Fulton L."/>
            <person name="Fulton R."/>
            <person name="Garcia A.C."/>
            <person name="Gardiner A."/>
            <person name="Garfield D.A."/>
            <person name="Garvin B.E."/>
            <person name="Gibson G."/>
            <person name="Gilbert D."/>
            <person name="Gnerre S."/>
            <person name="Godfrey J."/>
            <person name="Good R."/>
            <person name="Gotea V."/>
            <person name="Gravely B."/>
            <person name="Greenberg A.J."/>
            <person name="Griffiths-Jones S."/>
            <person name="Gross S."/>
            <person name="Guigo R."/>
            <person name="Gustafson E.A."/>
            <person name="Haerty W."/>
            <person name="Hahn M.W."/>
            <person name="Halligan D.L."/>
            <person name="Halpern A.L."/>
            <person name="Halter G.M."/>
            <person name="Han M.V."/>
            <person name="Heger A."/>
            <person name="Hillier L."/>
            <person name="Hinrichs A.S."/>
            <person name="Holmes I."/>
            <person name="Hoskins R.A."/>
            <person name="Hubisz M.J."/>
            <person name="Hultmark D."/>
            <person name="Huntley M.A."/>
            <person name="Jaffe D.B."/>
            <person name="Jagadeeshan S."/>
            <person name="Jeck W.R."/>
            <person name="Johnson J."/>
            <person name="Jones C.D."/>
            <person name="Jordan W.C."/>
            <person name="Karpen G.H."/>
            <person name="Kataoka E."/>
            <person name="Keightley P.D."/>
            <person name="Kheradpour P."/>
            <person name="Kirkness E.F."/>
            <person name="Koerich L.B."/>
            <person name="Kristiansen K."/>
            <person name="Kudrna D."/>
            <person name="Kulathinal R.J."/>
            <person name="Kumar S."/>
            <person name="Kwok R."/>
            <person name="Lander E."/>
            <person name="Langley C.H."/>
            <person name="Lapoint R."/>
            <person name="Lazzaro B.P."/>
            <person name="Lee S.J."/>
            <person name="Levesque L."/>
            <person name="Li R."/>
            <person name="Lin C.F."/>
            <person name="Lin M.F."/>
            <person name="Lindblad-Toh K."/>
            <person name="Llopart A."/>
            <person name="Long M."/>
            <person name="Low L."/>
            <person name="Lozovsky E."/>
            <person name="Lu J."/>
            <person name="Luo M."/>
            <person name="Machado C.A."/>
            <person name="Makalowski W."/>
            <person name="Marzo M."/>
            <person name="Matsuda M."/>
            <person name="Matzkin L."/>
            <person name="McAllister B."/>
            <person name="McBride C.S."/>
            <person name="McKernan B."/>
            <person name="McKernan K."/>
            <person name="Mendez-Lago M."/>
            <person name="Minx P."/>
            <person name="Mollenhauer M.U."/>
            <person name="Montooth K."/>
            <person name="Mount S.M."/>
            <person name="Mu X."/>
            <person name="Myers E."/>
            <person name="Negre B."/>
            <person name="Newfeld S."/>
            <person name="Nielsen R."/>
            <person name="Noor M.A."/>
            <person name="O'Grady P."/>
            <person name="Pachter L."/>
            <person name="Papaceit M."/>
            <person name="Parisi M.J."/>
            <person name="Parisi M."/>
            <person name="Parts L."/>
            <person name="Pedersen J.S."/>
            <person name="Pesole G."/>
            <person name="Phillippy A.M."/>
            <person name="Ponting C.P."/>
            <person name="Pop M."/>
            <person name="Porcelli D."/>
            <person name="Powell J.R."/>
            <person name="Prohaska S."/>
            <person name="Pruitt K."/>
            <person name="Puig M."/>
            <person name="Quesneville H."/>
            <person name="Ram K.R."/>
            <person name="Rand D."/>
            <person name="Rasmussen M.D."/>
            <person name="Reed L.K."/>
            <person name="Reenan R."/>
            <person name="Reily A."/>
            <person name="Remington K.A."/>
            <person name="Rieger T.T."/>
            <person name="Ritchie M.G."/>
            <person name="Robin C."/>
            <person name="Rogers Y.H."/>
            <person name="Rohde C."/>
            <person name="Rozas J."/>
            <person name="Rubenfield M.J."/>
            <person name="Ruiz A."/>
            <person name="Russo S."/>
            <person name="Salzberg S.L."/>
            <person name="Sanchez-Gracia A."/>
            <person name="Saranga D.J."/>
            <person name="Sato H."/>
            <person name="Schaeffer S.W."/>
            <person name="Schatz M.C."/>
            <person name="Schlenke T."/>
            <person name="Schwartz R."/>
            <person name="Segarra C."/>
            <person name="Singh R.S."/>
            <person name="Sirot L."/>
            <person name="Sirota M."/>
            <person name="Sisneros N.B."/>
            <person name="Smith C.D."/>
            <person name="Smith T.F."/>
            <person name="Spieth J."/>
            <person name="Stage D.E."/>
            <person name="Stark A."/>
            <person name="Stephan W."/>
            <person name="Strausberg R.L."/>
            <person name="Strempel S."/>
            <person name="Sturgill D."/>
            <person name="Sutton G."/>
            <person name="Sutton G.G."/>
            <person name="Tao W."/>
            <person name="Teichmann S."/>
            <person name="Tobari Y.N."/>
            <person name="Tomimura Y."/>
            <person name="Tsolas J.M."/>
            <person name="Valente V.L."/>
            <person name="Venter E."/>
            <person name="Venter J.C."/>
            <person name="Vicario S."/>
            <person name="Vieira F.G."/>
            <person name="Vilella A.J."/>
            <person name="Villasante A."/>
            <person name="Walenz B."/>
            <person name="Wang J."/>
            <person name="Wasserman M."/>
            <person name="Watts T."/>
            <person name="Wilson D."/>
            <person name="Wilson R.K."/>
            <person name="Wing R.A."/>
            <person name="Wolfner M.F."/>
            <person name="Wong A."/>
            <person name="Wong G.K."/>
            <person name="Wu C.I."/>
            <person name="Wu G."/>
            <person name="Yamamoto D."/>
            <person name="Yang H.P."/>
            <person name="Yang S.P."/>
            <person name="Yorke J.A."/>
            <person name="Yoshida K."/>
            <person name="Zdobnov E."/>
            <person name="Zhang P."/>
            <person name="Zhang Y."/>
            <person name="Zimin A.V."/>
            <person name="Baldwin J."/>
            <person name="Abdouelleil A."/>
            <person name="Abdulkadir J."/>
            <person name="Abebe A."/>
            <person name="Abera B."/>
            <person name="Abreu J."/>
            <person name="Acer S.C."/>
            <person name="Aftuck L."/>
            <person name="Alexander A."/>
            <person name="An P."/>
            <person name="Anderson E."/>
            <person name="Anderson S."/>
            <person name="Arachi H."/>
            <person name="Azer M."/>
            <person name="Bachantsang P."/>
            <person name="Barry A."/>
            <person name="Bayul T."/>
            <person name="Berlin A."/>
            <person name="Bessette D."/>
            <person name="Bloom T."/>
            <person name="Blye J."/>
            <person name="Boguslavskiy L."/>
            <person name="Bonnet C."/>
            <person name="Boukhgalter B."/>
            <person name="Bourzgui I."/>
            <person name="Brown A."/>
            <person name="Cahill P."/>
            <person name="Channer S."/>
            <person name="Cheshatsang Y."/>
            <person name="Chuda L."/>
            <person name="Citroen M."/>
            <person name="Collymore A."/>
            <person name="Cooke P."/>
            <person name="Costello M."/>
            <person name="D'Aco K."/>
            <person name="Daza R."/>
            <person name="De Haan G."/>
            <person name="DeGray S."/>
            <person name="DeMaso C."/>
            <person name="Dhargay N."/>
            <person name="Dooley K."/>
            <person name="Dooley E."/>
            <person name="Doricent M."/>
            <person name="Dorje P."/>
            <person name="Dorjee K."/>
            <person name="Dupes A."/>
            <person name="Elong R."/>
            <person name="Falk J."/>
            <person name="Farina A."/>
            <person name="Faro S."/>
            <person name="Ferguson D."/>
            <person name="Fisher S."/>
            <person name="Foley C.D."/>
            <person name="Franke A."/>
            <person name="Friedrich D."/>
            <person name="Gadbois L."/>
            <person name="Gearin G."/>
            <person name="Gearin C.R."/>
            <person name="Giannoukos G."/>
            <person name="Goode T."/>
            <person name="Graham J."/>
            <person name="Grandbois E."/>
            <person name="Grewal S."/>
            <person name="Gyaltsen K."/>
            <person name="Hafez N."/>
            <person name="Hagos B."/>
            <person name="Hall J."/>
            <person name="Henson C."/>
            <person name="Hollinger A."/>
            <person name="Honan T."/>
            <person name="Huard M.D."/>
            <person name="Hughes L."/>
            <person name="Hurhula B."/>
            <person name="Husby M.E."/>
            <person name="Kamat A."/>
            <person name="Kanga B."/>
            <person name="Kashin S."/>
            <person name="Khazanovich D."/>
            <person name="Kisner P."/>
            <person name="Lance K."/>
            <person name="Lara M."/>
            <person name="Lee W."/>
            <person name="Lennon N."/>
            <person name="Letendre F."/>
            <person name="LeVine R."/>
            <person name="Lipovsky A."/>
            <person name="Liu X."/>
            <person name="Liu J."/>
            <person name="Liu S."/>
            <person name="Lokyitsang T."/>
            <person name="Lokyitsang Y."/>
            <person name="Lubonja R."/>
            <person name="Lui A."/>
            <person name="MacDonald P."/>
            <person name="Magnisalis V."/>
            <person name="Maru K."/>
            <person name="Matthews C."/>
            <person name="McCusker W."/>
            <person name="McDonough S."/>
            <person name="Mehta T."/>
            <person name="Meldrim J."/>
            <person name="Meneus L."/>
            <person name="Mihai O."/>
            <person name="Mihalev A."/>
            <person name="Mihova T."/>
            <person name="Mittelman R."/>
            <person name="Mlenga V."/>
            <person name="Montmayeur A."/>
            <person name="Mulrain L."/>
            <person name="Navidi A."/>
            <person name="Naylor J."/>
            <person name="Negash T."/>
            <person name="Nguyen T."/>
            <person name="Nguyen N."/>
            <person name="Nicol R."/>
            <person name="Norbu C."/>
            <person name="Norbu N."/>
            <person name="Novod N."/>
            <person name="O'Neill B."/>
            <person name="Osman S."/>
            <person name="Markiewicz E."/>
            <person name="Oyono O.L."/>
            <person name="Patti C."/>
            <person name="Phunkhang P."/>
            <person name="Pierre F."/>
            <person name="Priest M."/>
            <person name="Raghuraman S."/>
            <person name="Rege F."/>
            <person name="Reyes R."/>
            <person name="Rise C."/>
            <person name="Rogov P."/>
            <person name="Ross K."/>
            <person name="Ryan E."/>
            <person name="Settipalli S."/>
            <person name="Shea T."/>
            <person name="Sherpa N."/>
            <person name="Shi L."/>
            <person name="Shih D."/>
            <person name="Sparrow T."/>
            <person name="Spaulding J."/>
            <person name="Stalker J."/>
            <person name="Stange-Thomann N."/>
            <person name="Stavropoulos S."/>
            <person name="Stone C."/>
            <person name="Strader C."/>
            <person name="Tesfaye S."/>
            <person name="Thomson T."/>
            <person name="Thoulutsang Y."/>
            <person name="Thoulutsang D."/>
            <person name="Topham K."/>
            <person name="Topping I."/>
            <person name="Tsamla T."/>
            <person name="Vassiliev H."/>
            <person name="Vo A."/>
            <person name="Wangchuk T."/>
            <person name="Wangdi T."/>
            <person name="Weiand M."/>
            <person name="Wilkinson J."/>
            <person name="Wilson A."/>
            <person name="Yadav S."/>
            <person name="Young G."/>
            <person name="Yu Q."/>
            <person name="Zembek L."/>
            <person name="Zhong D."/>
            <person name="Zimmer A."/>
            <person name="Zwirko Z."/>
            <person name="Jaffe D.B."/>
            <person name="Alvarez P."/>
            <person name="Brockman W."/>
            <person name="Butler J."/>
            <person name="Chin C."/>
            <person name="Gnerre S."/>
            <person name="Grabherr M."/>
            <person name="Kleber M."/>
            <person name="Mauceli E."/>
            <person name="MacCallum I."/>
        </authorList>
    </citation>
    <scope>NUCLEOTIDE SEQUENCE [LARGE SCALE GENOMIC DNA]</scope>
    <source>
        <strain evidence="10">MSH-3 / Tucson 14011-0111.49</strain>
    </source>
</reference>
<feature type="domain" description="tRNA-guanine(15) transglycosylase-like" evidence="8">
    <location>
        <begin position="20"/>
        <end position="373"/>
    </location>
</feature>
<dbReference type="InterPro" id="IPR004803">
    <property type="entry name" value="TGT"/>
</dbReference>
<organism evidence="10">
    <name type="scientific">Drosophila persimilis</name>
    <name type="common">Fruit fly</name>
    <dbReference type="NCBI Taxonomy" id="7234"/>
    <lineage>
        <taxon>Eukaryota</taxon>
        <taxon>Metazoa</taxon>
        <taxon>Ecdysozoa</taxon>
        <taxon>Arthropoda</taxon>
        <taxon>Hexapoda</taxon>
        <taxon>Insecta</taxon>
        <taxon>Pterygota</taxon>
        <taxon>Neoptera</taxon>
        <taxon>Endopterygota</taxon>
        <taxon>Diptera</taxon>
        <taxon>Brachycera</taxon>
        <taxon>Muscomorpha</taxon>
        <taxon>Ephydroidea</taxon>
        <taxon>Drosophilidae</taxon>
        <taxon>Drosophila</taxon>
        <taxon>Sophophora</taxon>
    </lineage>
</organism>
<feature type="binding site" evidence="6">
    <location>
        <position position="311"/>
    </location>
    <ligand>
        <name>Zn(2+)</name>
        <dbReference type="ChEBI" id="CHEBI:29105"/>
    </ligand>
</feature>
<dbReference type="Proteomes" id="UP000008744">
    <property type="component" value="Unassembled WGS sequence"/>
</dbReference>
<dbReference type="EMBL" id="CH479187">
    <property type="protein sequence ID" value="EDW39673.1"/>
    <property type="molecule type" value="Genomic_DNA"/>
</dbReference>
<dbReference type="GO" id="GO:0006400">
    <property type="term" value="P:tRNA modification"/>
    <property type="evidence" value="ECO:0007669"/>
    <property type="project" value="InterPro"/>
</dbReference>
<dbReference type="SMR" id="B4GQ01"/>
<keyword evidence="10" id="KW-1185">Reference proteome</keyword>
<keyword evidence="3 6" id="KW-0819">tRNA processing</keyword>
<dbReference type="HOGENOM" id="CLU_022060_1_0_1"/>